<comment type="caution">
    <text evidence="7">The sequence shown here is derived from an EMBL/GenBank/DDBJ whole genome shotgun (WGS) entry which is preliminary data.</text>
</comment>
<protein>
    <submittedName>
        <fullName evidence="7">Uncharacterized protein</fullName>
    </submittedName>
</protein>
<name>A0AAE1VJA7_9SOLA</name>
<dbReference type="InterPro" id="IPR020618">
    <property type="entry name" value="Adenyl_kinase_AK6"/>
</dbReference>
<reference evidence="7" key="1">
    <citation type="submission" date="2023-12" db="EMBL/GenBank/DDBJ databases">
        <title>Genome assembly of Anisodus tanguticus.</title>
        <authorList>
            <person name="Wang Y.-J."/>
        </authorList>
    </citation>
    <scope>NUCLEOTIDE SEQUENCE</scope>
    <source>
        <strain evidence="7">KB-2021</strain>
        <tissue evidence="7">Leaf</tissue>
    </source>
</reference>
<accession>A0AAE1VJA7</accession>
<keyword evidence="2" id="KW-0698">rRNA processing</keyword>
<keyword evidence="5" id="KW-0418">Kinase</keyword>
<evidence type="ECO:0000256" key="3">
    <source>
        <dbReference type="ARBA" id="ARBA00022679"/>
    </source>
</evidence>
<keyword evidence="8" id="KW-1185">Reference proteome</keyword>
<evidence type="ECO:0000313" key="7">
    <source>
        <dbReference type="EMBL" id="KAK4363144.1"/>
    </source>
</evidence>
<organism evidence="7 8">
    <name type="scientific">Anisodus tanguticus</name>
    <dbReference type="NCBI Taxonomy" id="243964"/>
    <lineage>
        <taxon>Eukaryota</taxon>
        <taxon>Viridiplantae</taxon>
        <taxon>Streptophyta</taxon>
        <taxon>Embryophyta</taxon>
        <taxon>Tracheophyta</taxon>
        <taxon>Spermatophyta</taxon>
        <taxon>Magnoliopsida</taxon>
        <taxon>eudicotyledons</taxon>
        <taxon>Gunneridae</taxon>
        <taxon>Pentapetalae</taxon>
        <taxon>asterids</taxon>
        <taxon>lamiids</taxon>
        <taxon>Solanales</taxon>
        <taxon>Solanaceae</taxon>
        <taxon>Solanoideae</taxon>
        <taxon>Hyoscyameae</taxon>
        <taxon>Anisodus</taxon>
    </lineage>
</organism>
<evidence type="ECO:0000256" key="2">
    <source>
        <dbReference type="ARBA" id="ARBA00022552"/>
    </source>
</evidence>
<dbReference type="GO" id="GO:0004017">
    <property type="term" value="F:AMP kinase activity"/>
    <property type="evidence" value="ECO:0007669"/>
    <property type="project" value="InterPro"/>
</dbReference>
<sequence length="179" mass="20609">MAVTLLIMKPPGNDVVAFESAEKIILRWDLTTSEDACEKIIFADDRHEIDRYLLVIDEIQWSMESATLFDDQNKVNSAIQIGDGVCDELEDMTEAGRNIVDHHGCDFFPERWFFKQTILSWVTQVKSSPILLEERQKRVIQEILVVALSDSVEDISKNVEMLSNWISSWYPVSRKFPNA</sequence>
<dbReference type="EMBL" id="JAVYJV010000009">
    <property type="protein sequence ID" value="KAK4363144.1"/>
    <property type="molecule type" value="Genomic_DNA"/>
</dbReference>
<keyword evidence="6" id="KW-0067">ATP-binding</keyword>
<evidence type="ECO:0000256" key="6">
    <source>
        <dbReference type="ARBA" id="ARBA00022840"/>
    </source>
</evidence>
<dbReference type="GO" id="GO:0016887">
    <property type="term" value="F:ATP hydrolysis activity"/>
    <property type="evidence" value="ECO:0007669"/>
    <property type="project" value="InterPro"/>
</dbReference>
<proteinExistence type="predicted"/>
<dbReference type="InterPro" id="IPR027417">
    <property type="entry name" value="P-loop_NTPase"/>
</dbReference>
<dbReference type="GO" id="GO:0005634">
    <property type="term" value="C:nucleus"/>
    <property type="evidence" value="ECO:0007669"/>
    <property type="project" value="TreeGrafter"/>
</dbReference>
<dbReference type="Gene3D" id="3.40.50.300">
    <property type="entry name" value="P-loop containing nucleotide triphosphate hydrolases"/>
    <property type="match status" value="1"/>
</dbReference>
<keyword evidence="3" id="KW-0808">Transferase</keyword>
<evidence type="ECO:0000256" key="5">
    <source>
        <dbReference type="ARBA" id="ARBA00022777"/>
    </source>
</evidence>
<dbReference type="AlphaFoldDB" id="A0AAE1VJA7"/>
<evidence type="ECO:0000313" key="8">
    <source>
        <dbReference type="Proteomes" id="UP001291623"/>
    </source>
</evidence>
<evidence type="ECO:0000256" key="1">
    <source>
        <dbReference type="ARBA" id="ARBA00022517"/>
    </source>
</evidence>
<keyword evidence="1" id="KW-0690">Ribosome biogenesis</keyword>
<dbReference type="GO" id="GO:0005737">
    <property type="term" value="C:cytoplasm"/>
    <property type="evidence" value="ECO:0007669"/>
    <property type="project" value="TreeGrafter"/>
</dbReference>
<evidence type="ECO:0000256" key="4">
    <source>
        <dbReference type="ARBA" id="ARBA00022741"/>
    </source>
</evidence>
<dbReference type="Proteomes" id="UP001291623">
    <property type="component" value="Unassembled WGS sequence"/>
</dbReference>
<dbReference type="PANTHER" id="PTHR12595:SF0">
    <property type="entry name" value="ADENYLATE KINASE ISOENZYME 6"/>
    <property type="match status" value="1"/>
</dbReference>
<gene>
    <name evidence="7" type="ORF">RND71_018385</name>
</gene>
<keyword evidence="4" id="KW-0547">Nucleotide-binding</keyword>
<dbReference type="GO" id="GO:0006364">
    <property type="term" value="P:rRNA processing"/>
    <property type="evidence" value="ECO:0007669"/>
    <property type="project" value="UniProtKB-KW"/>
</dbReference>
<dbReference type="GO" id="GO:0005524">
    <property type="term" value="F:ATP binding"/>
    <property type="evidence" value="ECO:0007669"/>
    <property type="project" value="UniProtKB-KW"/>
</dbReference>
<dbReference type="PANTHER" id="PTHR12595">
    <property type="entry name" value="POS9-ACTIVATING FACTOR FAP7-RELATED"/>
    <property type="match status" value="1"/>
</dbReference>